<organism evidence="2 3">
    <name type="scientific">Flavobacterium fructosi</name>
    <dbReference type="NCBI Taxonomy" id="3230416"/>
    <lineage>
        <taxon>Bacteria</taxon>
        <taxon>Pseudomonadati</taxon>
        <taxon>Bacteroidota</taxon>
        <taxon>Flavobacteriia</taxon>
        <taxon>Flavobacteriales</taxon>
        <taxon>Flavobacteriaceae</taxon>
        <taxon>Flavobacterium</taxon>
    </lineage>
</organism>
<comment type="caution">
    <text evidence="2">The sequence shown here is derived from an EMBL/GenBank/DDBJ whole genome shotgun (WGS) entry which is preliminary data.</text>
</comment>
<dbReference type="RefSeq" id="WP_379858866.1">
    <property type="nucleotide sequence ID" value="NZ_JBHZQA010000010.1"/>
</dbReference>
<evidence type="ECO:0000313" key="3">
    <source>
        <dbReference type="Proteomes" id="UP001600039"/>
    </source>
</evidence>
<dbReference type="Pfam" id="PF13401">
    <property type="entry name" value="AAA_22"/>
    <property type="match status" value="1"/>
</dbReference>
<dbReference type="SUPFAM" id="SSF52540">
    <property type="entry name" value="P-loop containing nucleoside triphosphate hydrolases"/>
    <property type="match status" value="1"/>
</dbReference>
<protein>
    <submittedName>
        <fullName evidence="2">AAA family ATPase</fullName>
    </submittedName>
</protein>
<evidence type="ECO:0000259" key="1">
    <source>
        <dbReference type="SMART" id="SM00382"/>
    </source>
</evidence>
<dbReference type="InterPro" id="IPR027417">
    <property type="entry name" value="P-loop_NTPase"/>
</dbReference>
<dbReference type="InterPro" id="IPR003593">
    <property type="entry name" value="AAA+_ATPase"/>
</dbReference>
<feature type="domain" description="AAA+ ATPase" evidence="1">
    <location>
        <begin position="89"/>
        <end position="236"/>
    </location>
</feature>
<reference evidence="2 3" key="1">
    <citation type="submission" date="2024-06" db="EMBL/GenBank/DDBJ databases">
        <title>Flavobacterium spp. isolated from glacier.</title>
        <authorList>
            <person name="Han D."/>
        </authorList>
    </citation>
    <scope>NUCLEOTIDE SEQUENCE [LARGE SCALE GENOMIC DNA]</scope>
    <source>
        <strain evidence="2 3">LB3P45</strain>
    </source>
</reference>
<evidence type="ECO:0000313" key="2">
    <source>
        <dbReference type="EMBL" id="MFE3849119.1"/>
    </source>
</evidence>
<dbReference type="EMBL" id="JBHZQA010000010">
    <property type="protein sequence ID" value="MFE3849119.1"/>
    <property type="molecule type" value="Genomic_DNA"/>
</dbReference>
<dbReference type="SMART" id="SM00382">
    <property type="entry name" value="AAA"/>
    <property type="match status" value="1"/>
</dbReference>
<keyword evidence="3" id="KW-1185">Reference proteome</keyword>
<dbReference type="InterPro" id="IPR052026">
    <property type="entry name" value="ExeA_AAA_ATPase_DNA-bind"/>
</dbReference>
<name>A0ABW6HQ24_9FLAO</name>
<sequence length="284" mass="32238">MTQQDKLTIVENLELYIAQKGSQNKVAAEMKSVSAATLSQMRNHNWDNIALEMWRKVGAFLGVGTKEWQFAETKNSTELLEFFKDAQSDALVLAITGNAGSGKTATAKKYESENQNVFRLSCNEYWDRKWFLRELLSKMGKETDGMTMPEMMHKAVLTLKSSANPLIILDEADKLADAVLLFFITLYNELEGHCGIIIMATQYLEKRIRRGIAQQKKGYREIYSRVGLRFIELEPTTYADVKAVCLANSLTDEQTIRAISKDCDSDIRRVKRLVFANKRANNGI</sequence>
<dbReference type="Gene3D" id="3.40.50.300">
    <property type="entry name" value="P-loop containing nucleotide triphosphate hydrolases"/>
    <property type="match status" value="1"/>
</dbReference>
<proteinExistence type="predicted"/>
<dbReference type="PANTHER" id="PTHR35894">
    <property type="entry name" value="GENERAL SECRETION PATHWAY PROTEIN A-RELATED"/>
    <property type="match status" value="1"/>
</dbReference>
<accession>A0ABW6HQ24</accession>
<gene>
    <name evidence="2" type="ORF">ACFX5D_14195</name>
</gene>
<dbReference type="Proteomes" id="UP001600039">
    <property type="component" value="Unassembled WGS sequence"/>
</dbReference>
<dbReference type="PANTHER" id="PTHR35894:SF5">
    <property type="entry name" value="MU-LIKE PROPHAGE FLUMU DNA TRANSPOSITION PROTEIN B"/>
    <property type="match status" value="1"/>
</dbReference>
<dbReference type="InterPro" id="IPR049945">
    <property type="entry name" value="AAA_22"/>
</dbReference>